<reference evidence="1 2" key="1">
    <citation type="journal article" date="2000" name="Arch. Microbiol.">
        <title>Rhodobaca bogoriensis gen. nov. and sp. nov., an alkaliphilic purple nonsulfur bacterium from African Rift Valley soda lakes.</title>
        <authorList>
            <person name="Milford A.D."/>
            <person name="Achenbach L.A."/>
            <person name="Jung D.O."/>
            <person name="Madigan M.T."/>
        </authorList>
    </citation>
    <scope>NUCLEOTIDE SEQUENCE [LARGE SCALE GENOMIC DNA]</scope>
    <source>
        <strain evidence="1 2">2376</strain>
    </source>
</reference>
<dbReference type="Proteomes" id="UP000529417">
    <property type="component" value="Unassembled WGS sequence"/>
</dbReference>
<organism evidence="1 2">
    <name type="scientific">Rhabdonatronobacter sediminivivens</name>
    <dbReference type="NCBI Taxonomy" id="2743469"/>
    <lineage>
        <taxon>Bacteria</taxon>
        <taxon>Pseudomonadati</taxon>
        <taxon>Pseudomonadota</taxon>
        <taxon>Alphaproteobacteria</taxon>
        <taxon>Rhodobacterales</taxon>
        <taxon>Paracoccaceae</taxon>
        <taxon>Rhabdonatronobacter</taxon>
    </lineage>
</organism>
<accession>A0A7Z0KWF0</accession>
<name>A0A7Z0KWF0_9RHOB</name>
<gene>
    <name evidence="1" type="ORF">HUK65_01170</name>
</gene>
<evidence type="ECO:0000313" key="1">
    <source>
        <dbReference type="EMBL" id="NYS23585.1"/>
    </source>
</evidence>
<dbReference type="EMBL" id="JACBXS010000002">
    <property type="protein sequence ID" value="NYS23585.1"/>
    <property type="molecule type" value="Genomic_DNA"/>
</dbReference>
<keyword evidence="2" id="KW-1185">Reference proteome</keyword>
<dbReference type="InterPro" id="IPR036514">
    <property type="entry name" value="SGNH_hydro_sf"/>
</dbReference>
<dbReference type="AlphaFoldDB" id="A0A7Z0KWF0"/>
<protein>
    <submittedName>
        <fullName evidence="1">Uncharacterized protein</fullName>
    </submittedName>
</protein>
<sequence length="291" mass="31522">MDGETRAALYRAPLPAPQGGMDLFHLGHSLVGRDMPAMVAQLAAAAGFADHTYHSQLGWGTSLRDHWDPDRPINGFEVENDHPRFRDARTALAGGVDALILTEMIDLSDAIRYHDSPRYLAHWAHEARQHAPEARVYFYETWHHWSAGDTWLERLDSDPEALWEGTILAQAMAHEGVGTVHVIPGGRAMAAFVRALEGQGGLPGLADRAGLFALDPEGAVDRIHLNDLGAYLIALVHVATLYHLDPRGLPHALLRADGSAADAPSAEAAALMQSVVHDVVRQIPTTGLPPA</sequence>
<proteinExistence type="predicted"/>
<dbReference type="GO" id="GO:0016788">
    <property type="term" value="F:hydrolase activity, acting on ester bonds"/>
    <property type="evidence" value="ECO:0007669"/>
    <property type="project" value="UniProtKB-ARBA"/>
</dbReference>
<evidence type="ECO:0000313" key="2">
    <source>
        <dbReference type="Proteomes" id="UP000529417"/>
    </source>
</evidence>
<dbReference type="Gene3D" id="3.40.50.1110">
    <property type="entry name" value="SGNH hydrolase"/>
    <property type="match status" value="1"/>
</dbReference>
<comment type="caution">
    <text evidence="1">The sequence shown here is derived from an EMBL/GenBank/DDBJ whole genome shotgun (WGS) entry which is preliminary data.</text>
</comment>